<sequence>MNRRSLLAALPAAAILPGLRSAHAQDLNRLKVGVRGGVDEQIFEVVTRVAARDGLTIDAIVITGTVSPNRALADGELHANSFQHIPFLNAENRARGYRIVPIGDTYISPVAIYSRKHRSLEALPQAARIGIPEDVSNQTRALILLSAKGLITLRSGIDIFKDTVTLADVASNPRQFRLIEVPGLVLARSIVEFDAGIITNNWASQVNLLATRDGIAIEARENNPYVNIIAVREQDRNAPWGPRLVRAYQSEDVRRFIAEQFQGSVLPAF</sequence>
<feature type="signal peptide" evidence="7">
    <location>
        <begin position="1"/>
        <end position="24"/>
    </location>
</feature>
<dbReference type="Gene3D" id="3.40.190.10">
    <property type="entry name" value="Periplasmic binding protein-like II"/>
    <property type="match status" value="2"/>
</dbReference>
<dbReference type="SUPFAM" id="SSF53850">
    <property type="entry name" value="Periplasmic binding protein-like II"/>
    <property type="match status" value="1"/>
</dbReference>
<dbReference type="Pfam" id="PF03180">
    <property type="entry name" value="Lipoprotein_9"/>
    <property type="match status" value="1"/>
</dbReference>
<keyword evidence="5 6" id="KW-0449">Lipoprotein</keyword>
<reference evidence="8 9" key="1">
    <citation type="submission" date="2021-05" db="EMBL/GenBank/DDBJ databases">
        <title>Roseococcus sp. XZZS9, whole genome shotgun sequencing project.</title>
        <authorList>
            <person name="Zhao G."/>
            <person name="Shen L."/>
        </authorList>
    </citation>
    <scope>NUCLEOTIDE SEQUENCE [LARGE SCALE GENOMIC DNA]</scope>
    <source>
        <strain evidence="8 9">XZZS9</strain>
    </source>
</reference>
<evidence type="ECO:0000256" key="1">
    <source>
        <dbReference type="ARBA" id="ARBA00004635"/>
    </source>
</evidence>
<evidence type="ECO:0000313" key="8">
    <source>
        <dbReference type="EMBL" id="MBS7813605.1"/>
    </source>
</evidence>
<gene>
    <name evidence="8" type="ORF">KHU32_21875</name>
</gene>
<accession>A0ABS5QKQ9</accession>
<dbReference type="RefSeq" id="WP_213672299.1">
    <property type="nucleotide sequence ID" value="NZ_JAHCDA010000005.1"/>
</dbReference>
<dbReference type="PANTHER" id="PTHR30429">
    <property type="entry name" value="D-METHIONINE-BINDING LIPOPROTEIN METQ"/>
    <property type="match status" value="1"/>
</dbReference>
<comment type="subcellular location">
    <subcellularLocation>
        <location evidence="1">Membrane</location>
        <topology evidence="1">Lipid-anchor</topology>
    </subcellularLocation>
</comment>
<feature type="chain" id="PRO_5045324281" description="Lipoprotein" evidence="7">
    <location>
        <begin position="25"/>
        <end position="269"/>
    </location>
</feature>
<dbReference type="PANTHER" id="PTHR30429:SF1">
    <property type="entry name" value="D-METHIONINE-BINDING LIPOPROTEIN METQ-RELATED"/>
    <property type="match status" value="1"/>
</dbReference>
<evidence type="ECO:0000256" key="2">
    <source>
        <dbReference type="ARBA" id="ARBA00022729"/>
    </source>
</evidence>
<keyword evidence="9" id="KW-1185">Reference proteome</keyword>
<keyword evidence="3" id="KW-0472">Membrane</keyword>
<comment type="caution">
    <text evidence="8">The sequence shown here is derived from an EMBL/GenBank/DDBJ whole genome shotgun (WGS) entry which is preliminary data.</text>
</comment>
<evidence type="ECO:0000256" key="5">
    <source>
        <dbReference type="ARBA" id="ARBA00023288"/>
    </source>
</evidence>
<dbReference type="Proteomes" id="UP000766336">
    <property type="component" value="Unassembled WGS sequence"/>
</dbReference>
<keyword evidence="4" id="KW-0564">Palmitate</keyword>
<evidence type="ECO:0000256" key="4">
    <source>
        <dbReference type="ARBA" id="ARBA00023139"/>
    </source>
</evidence>
<dbReference type="EMBL" id="JAHCDA010000005">
    <property type="protein sequence ID" value="MBS7813605.1"/>
    <property type="molecule type" value="Genomic_DNA"/>
</dbReference>
<name>A0ABS5QKQ9_9PROT</name>
<dbReference type="InterPro" id="IPR004872">
    <property type="entry name" value="Lipoprotein_NlpA"/>
</dbReference>
<dbReference type="CDD" id="cd13598">
    <property type="entry name" value="PBP2_lipoprotein_IlpA_like"/>
    <property type="match status" value="1"/>
</dbReference>
<proteinExistence type="inferred from homology"/>
<evidence type="ECO:0000256" key="3">
    <source>
        <dbReference type="ARBA" id="ARBA00023136"/>
    </source>
</evidence>
<evidence type="ECO:0000313" key="9">
    <source>
        <dbReference type="Proteomes" id="UP000766336"/>
    </source>
</evidence>
<organism evidence="8 9">
    <name type="scientific">Roseococcus pinisoli</name>
    <dbReference type="NCBI Taxonomy" id="2835040"/>
    <lineage>
        <taxon>Bacteria</taxon>
        <taxon>Pseudomonadati</taxon>
        <taxon>Pseudomonadota</taxon>
        <taxon>Alphaproteobacteria</taxon>
        <taxon>Acetobacterales</taxon>
        <taxon>Roseomonadaceae</taxon>
        <taxon>Roseococcus</taxon>
    </lineage>
</organism>
<comment type="similarity">
    <text evidence="6">Belongs to the nlpA lipoprotein family.</text>
</comment>
<keyword evidence="2 7" id="KW-0732">Signal</keyword>
<evidence type="ECO:0000256" key="6">
    <source>
        <dbReference type="PIRNR" id="PIRNR002854"/>
    </source>
</evidence>
<protein>
    <recommendedName>
        <fullName evidence="6">Lipoprotein</fullName>
    </recommendedName>
</protein>
<dbReference type="PIRSF" id="PIRSF002854">
    <property type="entry name" value="MetQ"/>
    <property type="match status" value="1"/>
</dbReference>
<evidence type="ECO:0000256" key="7">
    <source>
        <dbReference type="SAM" id="SignalP"/>
    </source>
</evidence>